<evidence type="ECO:0000313" key="10">
    <source>
        <dbReference type="Proteomes" id="UP000694866"/>
    </source>
</evidence>
<accession>A0A9R1TT01</accession>
<dbReference type="CDD" id="cd18913">
    <property type="entry name" value="bHLH-O_hairy_like"/>
    <property type="match status" value="1"/>
</dbReference>
<feature type="compositionally biased region" description="Basic and acidic residues" evidence="6">
    <location>
        <begin position="260"/>
        <end position="271"/>
    </location>
</feature>
<dbReference type="Gene3D" id="4.10.280.10">
    <property type="entry name" value="Helix-loop-helix DNA-binding domain"/>
    <property type="match status" value="1"/>
</dbReference>
<evidence type="ECO:0000256" key="1">
    <source>
        <dbReference type="ARBA" id="ARBA00004123"/>
    </source>
</evidence>
<dbReference type="PANTHER" id="PTHR10985">
    <property type="entry name" value="BASIC HELIX-LOOP-HELIX TRANSCRIPTION FACTOR, HES-RELATED"/>
    <property type="match status" value="1"/>
</dbReference>
<dbReference type="Pfam" id="PF00010">
    <property type="entry name" value="HLH"/>
    <property type="match status" value="1"/>
</dbReference>
<dbReference type="Proteomes" id="UP000694866">
    <property type="component" value="Unplaced"/>
</dbReference>
<dbReference type="SMART" id="SM00353">
    <property type="entry name" value="HLH"/>
    <property type="match status" value="1"/>
</dbReference>
<evidence type="ECO:0000313" key="9">
    <source>
        <dbReference type="EMBL" id="JAG82125.1"/>
    </source>
</evidence>
<dbReference type="InterPro" id="IPR003650">
    <property type="entry name" value="Orange_dom"/>
</dbReference>
<feature type="region of interest" description="Disordered" evidence="6">
    <location>
        <begin position="416"/>
        <end position="446"/>
    </location>
</feature>
<keyword evidence="3" id="KW-0238">DNA-binding</keyword>
<feature type="region of interest" description="Disordered" evidence="6">
    <location>
        <begin position="249"/>
        <end position="330"/>
    </location>
</feature>
<dbReference type="InterPro" id="IPR011598">
    <property type="entry name" value="bHLH_dom"/>
</dbReference>
<keyword evidence="4" id="KW-0804">Transcription</keyword>
<gene>
    <name evidence="9" type="primary">dpn</name>
    <name evidence="11" type="synonym">LOC105273791</name>
    <name evidence="9" type="ORF">g.71122</name>
</gene>
<evidence type="ECO:0000256" key="6">
    <source>
        <dbReference type="SAM" id="MobiDB-lite"/>
    </source>
</evidence>
<dbReference type="OrthoDB" id="6085656at2759"/>
<feature type="compositionally biased region" description="Gly residues" evidence="6">
    <location>
        <begin position="418"/>
        <end position="433"/>
    </location>
</feature>
<dbReference type="EMBL" id="GBYB01012358">
    <property type="protein sequence ID" value="JAG82125.1"/>
    <property type="molecule type" value="Transcribed_RNA"/>
</dbReference>
<dbReference type="RefSeq" id="XP_011314724.1">
    <property type="nucleotide sequence ID" value="XM_011316422.1"/>
</dbReference>
<dbReference type="SMART" id="SM00511">
    <property type="entry name" value="ORANGE"/>
    <property type="match status" value="1"/>
</dbReference>
<dbReference type="InterPro" id="IPR050370">
    <property type="entry name" value="HES_HEY"/>
</dbReference>
<keyword evidence="10" id="KW-1185">Reference proteome</keyword>
<dbReference type="InterPro" id="IPR036638">
    <property type="entry name" value="HLH_DNA-bd_sf"/>
</dbReference>
<protein>
    <submittedName>
        <fullName evidence="9">Dpn protein</fullName>
    </submittedName>
    <submittedName>
        <fullName evidence="11">Transcription factor HES-1</fullName>
    </submittedName>
</protein>
<keyword evidence="5" id="KW-0539">Nucleus</keyword>
<dbReference type="KEGG" id="fas:105273791"/>
<organism evidence="9">
    <name type="scientific">Fopius arisanus</name>
    <dbReference type="NCBI Taxonomy" id="64838"/>
    <lineage>
        <taxon>Eukaryota</taxon>
        <taxon>Metazoa</taxon>
        <taxon>Ecdysozoa</taxon>
        <taxon>Arthropoda</taxon>
        <taxon>Hexapoda</taxon>
        <taxon>Insecta</taxon>
        <taxon>Pterygota</taxon>
        <taxon>Neoptera</taxon>
        <taxon>Endopterygota</taxon>
        <taxon>Hymenoptera</taxon>
        <taxon>Apocrita</taxon>
        <taxon>Ichneumonoidea</taxon>
        <taxon>Braconidae</taxon>
        <taxon>Opiinae</taxon>
        <taxon>Fopius</taxon>
    </lineage>
</organism>
<dbReference type="AlphaFoldDB" id="A0A0C9QD92"/>
<evidence type="ECO:0000256" key="4">
    <source>
        <dbReference type="ARBA" id="ARBA00023163"/>
    </source>
</evidence>
<dbReference type="PROSITE" id="PS50888">
    <property type="entry name" value="BHLH"/>
    <property type="match status" value="1"/>
</dbReference>
<evidence type="ECO:0000256" key="2">
    <source>
        <dbReference type="ARBA" id="ARBA00023015"/>
    </source>
</evidence>
<dbReference type="CTD" id="35800"/>
<accession>A0A0C9QD92</accession>
<keyword evidence="2" id="KW-0805">Transcription regulation</keyword>
<dbReference type="GO" id="GO:0046983">
    <property type="term" value="F:protein dimerization activity"/>
    <property type="evidence" value="ECO:0007669"/>
    <property type="project" value="InterPro"/>
</dbReference>
<evidence type="ECO:0000256" key="5">
    <source>
        <dbReference type="ARBA" id="ARBA00023242"/>
    </source>
</evidence>
<evidence type="ECO:0000313" key="11">
    <source>
        <dbReference type="RefSeq" id="XP_011314724.1"/>
    </source>
</evidence>
<dbReference type="Gene3D" id="6.10.250.980">
    <property type="match status" value="1"/>
</dbReference>
<feature type="compositionally biased region" description="Basic and acidic residues" evidence="6">
    <location>
        <begin position="318"/>
        <end position="330"/>
    </location>
</feature>
<evidence type="ECO:0000259" key="8">
    <source>
        <dbReference type="PROSITE" id="PS51054"/>
    </source>
</evidence>
<reference evidence="9" key="1">
    <citation type="submission" date="2015-01" db="EMBL/GenBank/DDBJ databases">
        <title>Transcriptome Assembly of Fopius arisanus.</title>
        <authorList>
            <person name="Geib S."/>
        </authorList>
    </citation>
    <scope>NUCLEOTIDE SEQUENCE</scope>
</reference>
<proteinExistence type="predicted"/>
<evidence type="ECO:0000256" key="3">
    <source>
        <dbReference type="ARBA" id="ARBA00023125"/>
    </source>
</evidence>
<dbReference type="SUPFAM" id="SSF47459">
    <property type="entry name" value="HLH, helix-loop-helix DNA-binding domain"/>
    <property type="match status" value="1"/>
</dbReference>
<dbReference type="FunFam" id="4.10.280.10:FF:000009">
    <property type="entry name" value="Transcription factor HES-1"/>
    <property type="match status" value="1"/>
</dbReference>
<dbReference type="GO" id="GO:1990837">
    <property type="term" value="F:sequence-specific double-stranded DNA binding"/>
    <property type="evidence" value="ECO:0007669"/>
    <property type="project" value="UniProtKB-ARBA"/>
</dbReference>
<comment type="subcellular location">
    <subcellularLocation>
        <location evidence="1">Nucleus</location>
    </subcellularLocation>
</comment>
<reference evidence="11" key="2">
    <citation type="submission" date="2025-04" db="UniProtKB">
        <authorList>
            <consortium name="RefSeq"/>
        </authorList>
    </citation>
    <scope>IDENTIFICATION</scope>
    <source>
        <strain evidence="11">USDA-PBARC FA_bdor</strain>
        <tissue evidence="11">Whole organism</tissue>
    </source>
</reference>
<dbReference type="GO" id="GO:0005634">
    <property type="term" value="C:nucleus"/>
    <property type="evidence" value="ECO:0007669"/>
    <property type="project" value="UniProtKB-SubCell"/>
</dbReference>
<dbReference type="GO" id="GO:0006355">
    <property type="term" value="P:regulation of DNA-templated transcription"/>
    <property type="evidence" value="ECO:0007669"/>
    <property type="project" value="InterPro"/>
</dbReference>
<feature type="domain" description="BHLH" evidence="7">
    <location>
        <begin position="29"/>
        <end position="86"/>
    </location>
</feature>
<evidence type="ECO:0000259" key="7">
    <source>
        <dbReference type="PROSITE" id="PS50888"/>
    </source>
</evidence>
<dbReference type="PROSITE" id="PS51054">
    <property type="entry name" value="ORANGE"/>
    <property type="match status" value="1"/>
</dbReference>
<dbReference type="SUPFAM" id="SSF158457">
    <property type="entry name" value="Orange domain-like"/>
    <property type="match status" value="1"/>
</dbReference>
<name>A0A0C9QD92_9HYME</name>
<dbReference type="GeneID" id="105273791"/>
<sequence>MVDYCNYKMSGSDEEFEAQTQSSMSKAELRRSNKPIMEKRRRARINTCLEELKSLILEAMKKDPARHSKLEKADILEMTVKHLQTVQRQQLNTAVATDPAVLSKFRSGFSECAGEVSRYVNHLENVDTVVKQRLVTHLNSCVNNLQQMAPFYSHFVPYMPDRLFPEVKVGFQSDFHSGDENNNGSARIQIPSGVQLIPSRLPTGELALLVPQSAGISANFPFFPPSTEPSRAGGTSAFTAVHRVHSPLLSPSTSTSSFGEETHHSEAHQYRNTESPNHHRFKIPDASPASSKSSPETQKSQISSTSDRKSPIAVFVEPKSDVTTSRRDMSHYESVEANGKVQNLRKPLSVITDKTYNRVPPKRESLKRHHSDGLLAISDKKAKYQEASSSTVNTVGLRIREEYNVSAEDLSGKAQGFLGVGNNGRPQGPGGPVAGSSQNGDMWRPW</sequence>
<feature type="compositionally biased region" description="Polar residues" evidence="6">
    <location>
        <begin position="296"/>
        <end position="305"/>
    </location>
</feature>
<feature type="domain" description="Orange" evidence="8">
    <location>
        <begin position="105"/>
        <end position="138"/>
    </location>
</feature>
<feature type="compositionally biased region" description="Low complexity" evidence="6">
    <location>
        <begin position="286"/>
        <end position="295"/>
    </location>
</feature>
<dbReference type="Pfam" id="PF07527">
    <property type="entry name" value="Hairy_orange"/>
    <property type="match status" value="1"/>
</dbReference>